<comment type="caution">
    <text evidence="2">The sequence shown here is derived from an EMBL/GenBank/DDBJ whole genome shotgun (WGS) entry which is preliminary data.</text>
</comment>
<evidence type="ECO:0000313" key="3">
    <source>
        <dbReference type="Proteomes" id="UP000265515"/>
    </source>
</evidence>
<reference evidence="2 3" key="1">
    <citation type="journal article" date="2018" name="Cell">
        <title>The Chara Genome: Secondary Complexity and Implications for Plant Terrestrialization.</title>
        <authorList>
            <person name="Nishiyama T."/>
            <person name="Sakayama H."/>
            <person name="Vries J.D."/>
            <person name="Buschmann H."/>
            <person name="Saint-Marcoux D."/>
            <person name="Ullrich K.K."/>
            <person name="Haas F.B."/>
            <person name="Vanderstraeten L."/>
            <person name="Becker D."/>
            <person name="Lang D."/>
            <person name="Vosolsobe S."/>
            <person name="Rombauts S."/>
            <person name="Wilhelmsson P.K.I."/>
            <person name="Janitza P."/>
            <person name="Kern R."/>
            <person name="Heyl A."/>
            <person name="Rumpler F."/>
            <person name="Villalobos L.I.A.C."/>
            <person name="Clay J.M."/>
            <person name="Skokan R."/>
            <person name="Toyoda A."/>
            <person name="Suzuki Y."/>
            <person name="Kagoshima H."/>
            <person name="Schijlen E."/>
            <person name="Tajeshwar N."/>
            <person name="Catarino B."/>
            <person name="Hetherington A.J."/>
            <person name="Saltykova A."/>
            <person name="Bonnot C."/>
            <person name="Breuninger H."/>
            <person name="Symeonidi A."/>
            <person name="Radhakrishnan G.V."/>
            <person name="Van Nieuwerburgh F."/>
            <person name="Deforce D."/>
            <person name="Chang C."/>
            <person name="Karol K.G."/>
            <person name="Hedrich R."/>
            <person name="Ulvskov P."/>
            <person name="Glockner G."/>
            <person name="Delwiche C.F."/>
            <person name="Petrasek J."/>
            <person name="Van de Peer Y."/>
            <person name="Friml J."/>
            <person name="Beilby M."/>
            <person name="Dolan L."/>
            <person name="Kohara Y."/>
            <person name="Sugano S."/>
            <person name="Fujiyama A."/>
            <person name="Delaux P.-M."/>
            <person name="Quint M."/>
            <person name="TheiBen G."/>
            <person name="Hagemann M."/>
            <person name="Harholt J."/>
            <person name="Dunand C."/>
            <person name="Zachgo S."/>
            <person name="Langdale J."/>
            <person name="Maumus F."/>
            <person name="Straeten D.V.D."/>
            <person name="Gould S.B."/>
            <person name="Rensing S.A."/>
        </authorList>
    </citation>
    <scope>NUCLEOTIDE SEQUENCE [LARGE SCALE GENOMIC DNA]</scope>
    <source>
        <strain evidence="2 3">S276</strain>
    </source>
</reference>
<keyword evidence="3" id="KW-1185">Reference proteome</keyword>
<sequence>MQSRLVDPLNTVAGSSGKVLQVPNVASAAVHGVASTGEKGEKRGRARRQEGKSRRWTVLRWPPPPPTSFSQRLRQADDLDAKSKLWTDGKTFWGTEPGRLIAEVVHPCADYYCAIVDGDASANTLAGLIMLTNDVPRFRIEDPTQRDPTLRRARKTANVAMRVIHGWIFRSPSRVNGFARAESYVSVDYPTDLANTVWKSLEWSRVVSPSVVYHTLALKMDVPLWYVGAYIHDRPEGGDMAALQESTVLHLASCFQDAFGGQWSENGKMSQSKLNRIGDAFRLFLAANM</sequence>
<dbReference type="EMBL" id="BFEA01000081">
    <property type="protein sequence ID" value="GBG66986.1"/>
    <property type="molecule type" value="Genomic_DNA"/>
</dbReference>
<accession>A0A388KAE4</accession>
<evidence type="ECO:0000313" key="2">
    <source>
        <dbReference type="EMBL" id="GBG66986.1"/>
    </source>
</evidence>
<organism evidence="2 3">
    <name type="scientific">Chara braunii</name>
    <name type="common">Braun's stonewort</name>
    <dbReference type="NCBI Taxonomy" id="69332"/>
    <lineage>
        <taxon>Eukaryota</taxon>
        <taxon>Viridiplantae</taxon>
        <taxon>Streptophyta</taxon>
        <taxon>Charophyceae</taxon>
        <taxon>Charales</taxon>
        <taxon>Characeae</taxon>
        <taxon>Chara</taxon>
    </lineage>
</organism>
<dbReference type="AlphaFoldDB" id="A0A388KAE4"/>
<gene>
    <name evidence="2" type="ORF">CBR_g74672</name>
</gene>
<dbReference type="Proteomes" id="UP000265515">
    <property type="component" value="Unassembled WGS sequence"/>
</dbReference>
<name>A0A388KAE4_CHABU</name>
<feature type="compositionally biased region" description="Basic and acidic residues" evidence="1">
    <location>
        <begin position="38"/>
        <end position="53"/>
    </location>
</feature>
<evidence type="ECO:0000256" key="1">
    <source>
        <dbReference type="SAM" id="MobiDB-lite"/>
    </source>
</evidence>
<proteinExistence type="predicted"/>
<dbReference type="Gramene" id="GBG66986">
    <property type="protein sequence ID" value="GBG66986"/>
    <property type="gene ID" value="CBR_g74672"/>
</dbReference>
<protein>
    <submittedName>
        <fullName evidence="2">Uncharacterized protein</fullName>
    </submittedName>
</protein>
<feature type="region of interest" description="Disordered" evidence="1">
    <location>
        <begin position="31"/>
        <end position="54"/>
    </location>
</feature>